<dbReference type="PROSITE" id="PS51257">
    <property type="entry name" value="PROKAR_LIPOPROTEIN"/>
    <property type="match status" value="1"/>
</dbReference>
<accession>A0A916S248</accession>
<name>A0A916S248_9BACT</name>
<dbReference type="GO" id="GO:0044718">
    <property type="term" value="P:siderophore transmembrane transport"/>
    <property type="evidence" value="ECO:0007669"/>
    <property type="project" value="TreeGrafter"/>
</dbReference>
<reference evidence="8" key="2">
    <citation type="submission" date="2020-09" db="EMBL/GenBank/DDBJ databases">
        <authorList>
            <person name="Sun Q."/>
            <person name="Zhou Y."/>
        </authorList>
    </citation>
    <scope>NUCLEOTIDE SEQUENCE</scope>
    <source>
        <strain evidence="8">CGMCC 1.15447</strain>
    </source>
</reference>
<protein>
    <recommendedName>
        <fullName evidence="7">TonB-dependent transporter Oar-like beta-barrel domain-containing protein</fullName>
    </recommendedName>
</protein>
<gene>
    <name evidence="8" type="ORF">GCM10011507_34540</name>
</gene>
<dbReference type="EMBL" id="BMJB01000005">
    <property type="protein sequence ID" value="GGA80395.1"/>
    <property type="molecule type" value="Genomic_DNA"/>
</dbReference>
<evidence type="ECO:0000313" key="9">
    <source>
        <dbReference type="Proteomes" id="UP000648801"/>
    </source>
</evidence>
<evidence type="ECO:0000256" key="1">
    <source>
        <dbReference type="ARBA" id="ARBA00004571"/>
    </source>
</evidence>
<dbReference type="GO" id="GO:0009279">
    <property type="term" value="C:cell outer membrane"/>
    <property type="evidence" value="ECO:0007669"/>
    <property type="project" value="UniProtKB-SubCell"/>
</dbReference>
<keyword evidence="3" id="KW-1134">Transmembrane beta strand</keyword>
<sequence length="1047" mass="110985">MKRFHTGYVKELFVRPNDVFRLLAIFLFAAIGCLAQSPNGTMSGLVLDPDGRAIVGADIEVVNDATGVRYPGVTNSEGIYAIPNLPPGPYRVQVAKVGFKTIIKPDIVLNTQAALAINFTLPVGAASETVTVAGGAPLVETESASVSTVIDRQFVANLPLNGRSFNTLMQLTPGVVIAQQPSGTAGGSAPGQFSIGGQRTDANSFTVDGVSANFGVSSNGLYSGASGTGSAQAFSALGGTSSLVSVEALQEFRIETSSFAPEFGRTPGGQVILTTRSGTNRFHGEVYDYFRNEAMDANDWFANHAGRPRAAERHNDFGGYLGGPLVRNRTFFFFSYEGARLRLPQTGVIVVPHLDDSGCAAPAAVEPLLNAFPKPNGPVSEATCTGEFTGSYANSATLDATSLRVDHNLSSRFSLFARYNYAPSMTNSRIYSLSMIQVTPVNTQTLTGGVNMLFGKFTANTLRANYSTQSSNATQSQDTFGGAIPVDESVILGTLSKANTYASFQTLDTEFYGLGPVANNRTRQINLVDDLNTGVGAHQLKFGVDYRVIFLDKTPHASAIVMSASLVKGLLQNGKLTQLTGTTNAPSSFRTTSTSFYAQDTWKATSKITMTYGLRWELAPAPAPHGATKAAAWLNVDNPQEIALAPFGTPLWSMTYSNVAPRIGVAWTPGAKGSLVVRGGWGIFYDLGTGRAADVATFFPGQASDVTLNVALPIADAGGYLPTASLSPPYPLVSAFTPNLKLPRSYQWNAAVEKLLSGRQVVTATYVGQSGRELLRQAALYKPNPNFSSAFLLTGNTAWSNYNALQLQYRRPMSGALQLLLNYTYSHSLDNSSNDVVAGVAGTVISAASDYASSDYDVRHSFSGAFTYAIPAPSGLRAFATLAGGWSLAGVVVARSGFPFNGRVLTLSSVTGGFAYSRPDLVNGQPLWVSNSGTAGGKELNSNAFAVPGTLRQGTEGRNDIAGFRLAQADLSVARTFKVRDKAHLDFRVDSFNALNHPNFGNPAALIGFGPIYLQSTEMLNNALGGLNPLFQEGGPRSLQLSLKLGF</sequence>
<dbReference type="InterPro" id="IPR013784">
    <property type="entry name" value="Carb-bd-like_fold"/>
</dbReference>
<reference evidence="8" key="1">
    <citation type="journal article" date="2014" name="Int. J. Syst. Evol. Microbiol.">
        <title>Complete genome sequence of Corynebacterium casei LMG S-19264T (=DSM 44701T), isolated from a smear-ripened cheese.</title>
        <authorList>
            <consortium name="US DOE Joint Genome Institute (JGI-PGF)"/>
            <person name="Walter F."/>
            <person name="Albersmeier A."/>
            <person name="Kalinowski J."/>
            <person name="Ruckert C."/>
        </authorList>
    </citation>
    <scope>NUCLEOTIDE SEQUENCE</scope>
    <source>
        <strain evidence="8">CGMCC 1.15447</strain>
    </source>
</reference>
<dbReference type="GO" id="GO:0015344">
    <property type="term" value="F:siderophore uptake transmembrane transporter activity"/>
    <property type="evidence" value="ECO:0007669"/>
    <property type="project" value="TreeGrafter"/>
</dbReference>
<evidence type="ECO:0000256" key="4">
    <source>
        <dbReference type="ARBA" id="ARBA00022692"/>
    </source>
</evidence>
<comment type="caution">
    <text evidence="8">The sequence shown here is derived from an EMBL/GenBank/DDBJ whole genome shotgun (WGS) entry which is preliminary data.</text>
</comment>
<evidence type="ECO:0000313" key="8">
    <source>
        <dbReference type="EMBL" id="GGA80395.1"/>
    </source>
</evidence>
<dbReference type="AlphaFoldDB" id="A0A916S248"/>
<dbReference type="Proteomes" id="UP000648801">
    <property type="component" value="Unassembled WGS sequence"/>
</dbReference>
<feature type="domain" description="TonB-dependent transporter Oar-like beta-barrel" evidence="7">
    <location>
        <begin position="274"/>
        <end position="1006"/>
    </location>
</feature>
<dbReference type="Pfam" id="PF25183">
    <property type="entry name" value="OMP_b-brl_4"/>
    <property type="match status" value="1"/>
</dbReference>
<dbReference type="Pfam" id="PF13620">
    <property type="entry name" value="CarboxypepD_reg"/>
    <property type="match status" value="1"/>
</dbReference>
<dbReference type="SUPFAM" id="SSF56935">
    <property type="entry name" value="Porins"/>
    <property type="match status" value="1"/>
</dbReference>
<dbReference type="InterPro" id="IPR039426">
    <property type="entry name" value="TonB-dep_rcpt-like"/>
</dbReference>
<keyword evidence="4" id="KW-0812">Transmembrane</keyword>
<evidence type="ECO:0000256" key="6">
    <source>
        <dbReference type="ARBA" id="ARBA00023237"/>
    </source>
</evidence>
<keyword evidence="2" id="KW-0813">Transport</keyword>
<dbReference type="PANTHER" id="PTHR30069">
    <property type="entry name" value="TONB-DEPENDENT OUTER MEMBRANE RECEPTOR"/>
    <property type="match status" value="1"/>
</dbReference>
<evidence type="ECO:0000256" key="3">
    <source>
        <dbReference type="ARBA" id="ARBA00022452"/>
    </source>
</evidence>
<evidence type="ECO:0000256" key="2">
    <source>
        <dbReference type="ARBA" id="ARBA00022448"/>
    </source>
</evidence>
<organism evidence="8 9">
    <name type="scientific">Edaphobacter acidisoli</name>
    <dbReference type="NCBI Taxonomy" id="2040573"/>
    <lineage>
        <taxon>Bacteria</taxon>
        <taxon>Pseudomonadati</taxon>
        <taxon>Acidobacteriota</taxon>
        <taxon>Terriglobia</taxon>
        <taxon>Terriglobales</taxon>
        <taxon>Acidobacteriaceae</taxon>
        <taxon>Edaphobacter</taxon>
    </lineage>
</organism>
<dbReference type="Gene3D" id="2.40.170.20">
    <property type="entry name" value="TonB-dependent receptor, beta-barrel domain"/>
    <property type="match status" value="1"/>
</dbReference>
<proteinExistence type="predicted"/>
<dbReference type="PANTHER" id="PTHR30069:SF46">
    <property type="entry name" value="OAR PROTEIN"/>
    <property type="match status" value="1"/>
</dbReference>
<keyword evidence="9" id="KW-1185">Reference proteome</keyword>
<evidence type="ECO:0000256" key="5">
    <source>
        <dbReference type="ARBA" id="ARBA00023136"/>
    </source>
</evidence>
<evidence type="ECO:0000259" key="7">
    <source>
        <dbReference type="Pfam" id="PF25183"/>
    </source>
</evidence>
<keyword evidence="6" id="KW-0998">Cell outer membrane</keyword>
<dbReference type="GO" id="GO:0030246">
    <property type="term" value="F:carbohydrate binding"/>
    <property type="evidence" value="ECO:0007669"/>
    <property type="project" value="InterPro"/>
</dbReference>
<dbReference type="InterPro" id="IPR057601">
    <property type="entry name" value="Oar-like_b-barrel"/>
</dbReference>
<comment type="subcellular location">
    <subcellularLocation>
        <location evidence="1">Cell outer membrane</location>
        <topology evidence="1">Multi-pass membrane protein</topology>
    </subcellularLocation>
</comment>
<dbReference type="SUPFAM" id="SSF49452">
    <property type="entry name" value="Starch-binding domain-like"/>
    <property type="match status" value="1"/>
</dbReference>
<keyword evidence="5" id="KW-0472">Membrane</keyword>
<dbReference type="InterPro" id="IPR036942">
    <property type="entry name" value="Beta-barrel_TonB_sf"/>
</dbReference>
<dbReference type="Gene3D" id="2.60.40.1120">
    <property type="entry name" value="Carboxypeptidase-like, regulatory domain"/>
    <property type="match status" value="1"/>
</dbReference>